<comment type="caution">
    <text evidence="1">The sequence shown here is derived from an EMBL/GenBank/DDBJ whole genome shotgun (WGS) entry which is preliminary data.</text>
</comment>
<proteinExistence type="predicted"/>
<sequence length="293" mass="32942">MRIILHPGAHCTDEGRLVKCLLSNAGLFLPRGVVVPPPGRYRQLLPSVLSRLEDADPSEDARDVMYDFLIEEKPDGVERVLLSHENLFCIPKLAVSGGQFYRRAERRLRAAARLFEGDEVELFLAIRNPASLLPALYRATPYESVEELTGGVDPRLLRWSDLITRIRKAVPGMPITVWCNEDSPLLWAEIIRAMAGLVPNEKITGGFTLLSEIMSQKGMKRFRNYLADHPGISEAEKRLVMVAFLEEFGVDDAMEEELDLPGWTDALVDELTEIYDADTLRIADIPGVRLMMP</sequence>
<dbReference type="RefSeq" id="WP_132241212.1">
    <property type="nucleotide sequence ID" value="NZ_CBDUOC010000144.1"/>
</dbReference>
<protein>
    <recommendedName>
        <fullName evidence="3">Sulfotransferase family protein</fullName>
    </recommendedName>
</protein>
<evidence type="ECO:0000313" key="1">
    <source>
        <dbReference type="EMBL" id="TCS67166.1"/>
    </source>
</evidence>
<dbReference type="AlphaFoldDB" id="A0A4R3JLG0"/>
<dbReference type="EMBL" id="SLZU01000001">
    <property type="protein sequence ID" value="TCS67166.1"/>
    <property type="molecule type" value="Genomic_DNA"/>
</dbReference>
<name>A0A4R3JLG0_9RHOB</name>
<reference evidence="1 2" key="1">
    <citation type="submission" date="2019-03" db="EMBL/GenBank/DDBJ databases">
        <title>Genomic Encyclopedia of Type Strains, Phase IV (KMG-IV): sequencing the most valuable type-strain genomes for metagenomic binning, comparative biology and taxonomic classification.</title>
        <authorList>
            <person name="Goeker M."/>
        </authorList>
    </citation>
    <scope>NUCLEOTIDE SEQUENCE [LARGE SCALE GENOMIC DNA]</scope>
    <source>
        <strain evidence="1 2">DSM 104836</strain>
    </source>
</reference>
<evidence type="ECO:0008006" key="3">
    <source>
        <dbReference type="Google" id="ProtNLM"/>
    </source>
</evidence>
<gene>
    <name evidence="1" type="ORF">EDD52_101258</name>
</gene>
<dbReference type="Proteomes" id="UP000295696">
    <property type="component" value="Unassembled WGS sequence"/>
</dbReference>
<accession>A0A4R3JLG0</accession>
<keyword evidence="2" id="KW-1185">Reference proteome</keyword>
<organism evidence="1 2">
    <name type="scientific">Primorskyibacter sedentarius</name>
    <dbReference type="NCBI Taxonomy" id="745311"/>
    <lineage>
        <taxon>Bacteria</taxon>
        <taxon>Pseudomonadati</taxon>
        <taxon>Pseudomonadota</taxon>
        <taxon>Alphaproteobacteria</taxon>
        <taxon>Rhodobacterales</taxon>
        <taxon>Roseobacteraceae</taxon>
        <taxon>Primorskyibacter</taxon>
    </lineage>
</organism>
<evidence type="ECO:0000313" key="2">
    <source>
        <dbReference type="Proteomes" id="UP000295696"/>
    </source>
</evidence>
<dbReference type="OrthoDB" id="7816979at2"/>